<dbReference type="OrthoDB" id="6262482at2759"/>
<dbReference type="InterPro" id="IPR050633">
    <property type="entry name" value="Neuropilin_MCO_CoagFactor"/>
</dbReference>
<feature type="domain" description="F5/8 type C" evidence="8">
    <location>
        <begin position="184"/>
        <end position="328"/>
    </location>
</feature>
<dbReference type="GO" id="GO:0007155">
    <property type="term" value="P:cell adhesion"/>
    <property type="evidence" value="ECO:0007669"/>
    <property type="project" value="UniProtKB-KW"/>
</dbReference>
<evidence type="ECO:0000256" key="4">
    <source>
        <dbReference type="ARBA" id="ARBA00022889"/>
    </source>
</evidence>
<keyword evidence="4" id="KW-0130">Cell adhesion</keyword>
<protein>
    <recommendedName>
        <fullName evidence="8">F5/8 type C domain-containing protein</fullName>
    </recommendedName>
</protein>
<evidence type="ECO:0000256" key="5">
    <source>
        <dbReference type="ARBA" id="ARBA00023136"/>
    </source>
</evidence>
<keyword evidence="5" id="KW-0472">Membrane</keyword>
<dbReference type="CDD" id="cd00057">
    <property type="entry name" value="FA58C"/>
    <property type="match status" value="2"/>
</dbReference>
<dbReference type="InterPro" id="IPR008979">
    <property type="entry name" value="Galactose-bd-like_sf"/>
</dbReference>
<feature type="signal peptide" evidence="7">
    <location>
        <begin position="1"/>
        <end position="21"/>
    </location>
</feature>
<evidence type="ECO:0000256" key="1">
    <source>
        <dbReference type="ARBA" id="ARBA00004184"/>
    </source>
</evidence>
<evidence type="ECO:0000256" key="2">
    <source>
        <dbReference type="ARBA" id="ARBA00004613"/>
    </source>
</evidence>
<dbReference type="SUPFAM" id="SSF49785">
    <property type="entry name" value="Galactose-binding domain-like"/>
    <property type="match status" value="2"/>
</dbReference>
<dbReference type="PANTHER" id="PTHR46806">
    <property type="entry name" value="F5/8 TYPE C DOMAIN-CONTAINING PROTEIN"/>
    <property type="match status" value="1"/>
</dbReference>
<keyword evidence="6" id="KW-1015">Disulfide bond</keyword>
<organism evidence="9 10">
    <name type="scientific">Desmophyllum pertusum</name>
    <dbReference type="NCBI Taxonomy" id="174260"/>
    <lineage>
        <taxon>Eukaryota</taxon>
        <taxon>Metazoa</taxon>
        <taxon>Cnidaria</taxon>
        <taxon>Anthozoa</taxon>
        <taxon>Hexacorallia</taxon>
        <taxon>Scleractinia</taxon>
        <taxon>Caryophylliina</taxon>
        <taxon>Caryophylliidae</taxon>
        <taxon>Desmophyllum</taxon>
    </lineage>
</organism>
<keyword evidence="7" id="KW-0732">Signal</keyword>
<dbReference type="SUPFAM" id="SSF110296">
    <property type="entry name" value="Oligoxyloglucan reducing end-specific cellobiohydrolase"/>
    <property type="match status" value="1"/>
</dbReference>
<comment type="caution">
    <text evidence="9">The sequence shown here is derived from an EMBL/GenBank/DDBJ whole genome shotgun (WGS) entry which is preliminary data.</text>
</comment>
<feature type="chain" id="PRO_5040738855" description="F5/8 type C domain-containing protein" evidence="7">
    <location>
        <begin position="22"/>
        <end position="654"/>
    </location>
</feature>
<dbReference type="Gene3D" id="2.60.120.260">
    <property type="entry name" value="Galactose-binding domain-like"/>
    <property type="match status" value="2"/>
</dbReference>
<dbReference type="Proteomes" id="UP001163046">
    <property type="component" value="Unassembled WGS sequence"/>
</dbReference>
<feature type="domain" description="F5/8 type C" evidence="8">
    <location>
        <begin position="337"/>
        <end position="490"/>
    </location>
</feature>
<dbReference type="SMART" id="SM00231">
    <property type="entry name" value="FA58C"/>
    <property type="match status" value="2"/>
</dbReference>
<dbReference type="InterPro" id="IPR000421">
    <property type="entry name" value="FA58C"/>
</dbReference>
<dbReference type="Pfam" id="PF00754">
    <property type="entry name" value="F5_F8_type_C"/>
    <property type="match status" value="2"/>
</dbReference>
<dbReference type="PROSITE" id="PS50022">
    <property type="entry name" value="FA58C_3"/>
    <property type="match status" value="2"/>
</dbReference>
<dbReference type="Gene3D" id="2.60.40.1170">
    <property type="entry name" value="Mu homology domain, subdomain B"/>
    <property type="match status" value="1"/>
</dbReference>
<accession>A0A9X0D935</accession>
<dbReference type="GO" id="GO:0038023">
    <property type="term" value="F:signaling receptor activity"/>
    <property type="evidence" value="ECO:0007669"/>
    <property type="project" value="TreeGrafter"/>
</dbReference>
<keyword evidence="3" id="KW-0964">Secreted</keyword>
<dbReference type="AlphaFoldDB" id="A0A9X0D935"/>
<evidence type="ECO:0000256" key="6">
    <source>
        <dbReference type="ARBA" id="ARBA00023157"/>
    </source>
</evidence>
<evidence type="ECO:0000256" key="3">
    <source>
        <dbReference type="ARBA" id="ARBA00022525"/>
    </source>
</evidence>
<dbReference type="PROSITE" id="PS01285">
    <property type="entry name" value="FA58C_1"/>
    <property type="match status" value="1"/>
</dbReference>
<dbReference type="GO" id="GO:0005576">
    <property type="term" value="C:extracellular region"/>
    <property type="evidence" value="ECO:0007669"/>
    <property type="project" value="UniProtKB-SubCell"/>
</dbReference>
<gene>
    <name evidence="9" type="ORF">OS493_018393</name>
</gene>
<evidence type="ECO:0000313" key="9">
    <source>
        <dbReference type="EMBL" id="KAJ7391350.1"/>
    </source>
</evidence>
<name>A0A9X0D935_9CNID</name>
<proteinExistence type="predicted"/>
<dbReference type="FunFam" id="2.60.120.260:FF:000016">
    <property type="entry name" value="Contactin-associated protein-like 4 isoform 1"/>
    <property type="match status" value="1"/>
</dbReference>
<reference evidence="9" key="1">
    <citation type="submission" date="2023-01" db="EMBL/GenBank/DDBJ databases">
        <title>Genome assembly of the deep-sea coral Lophelia pertusa.</title>
        <authorList>
            <person name="Herrera S."/>
            <person name="Cordes E."/>
        </authorList>
    </citation>
    <scope>NUCLEOTIDE SEQUENCE</scope>
    <source>
        <strain evidence="9">USNM1676648</strain>
        <tissue evidence="9">Polyp</tissue>
    </source>
</reference>
<comment type="subcellular location">
    <subcellularLocation>
        <location evidence="1">Endomembrane system</location>
        <topology evidence="1">Peripheral membrane protein</topology>
    </subcellularLocation>
    <subcellularLocation>
        <location evidence="2">Secreted</location>
    </subcellularLocation>
</comment>
<evidence type="ECO:0000313" key="10">
    <source>
        <dbReference type="Proteomes" id="UP001163046"/>
    </source>
</evidence>
<dbReference type="GO" id="GO:0012505">
    <property type="term" value="C:endomembrane system"/>
    <property type="evidence" value="ECO:0007669"/>
    <property type="project" value="UniProtKB-SubCell"/>
</dbReference>
<keyword evidence="10" id="KW-1185">Reference proteome</keyword>
<dbReference type="PROSITE" id="PS01286">
    <property type="entry name" value="FA58C_2"/>
    <property type="match status" value="1"/>
</dbReference>
<dbReference type="GO" id="GO:0005886">
    <property type="term" value="C:plasma membrane"/>
    <property type="evidence" value="ECO:0007669"/>
    <property type="project" value="TreeGrafter"/>
</dbReference>
<evidence type="ECO:0000259" key="8">
    <source>
        <dbReference type="PROSITE" id="PS50022"/>
    </source>
</evidence>
<dbReference type="PANTHER" id="PTHR46806:SF5">
    <property type="entry name" value="F5_8 TYPE C DOMAIN-CONTAINING PROTEIN"/>
    <property type="match status" value="1"/>
</dbReference>
<dbReference type="EMBL" id="MU825406">
    <property type="protein sequence ID" value="KAJ7391350.1"/>
    <property type="molecule type" value="Genomic_DNA"/>
</dbReference>
<sequence length="654" mass="73575">MERKVVYVAILFLRLLQSVCCEGHGIQRRSSNGDPQLQMTVTHFLNNSMSMTHGSEYEYSFTVQHSSQSQSDARGVHVTWMLTPFIAINQVTPSSTTGSFRIDPKGDSVTFMIDKIQLSEEAHFNFSVTFDSNSSLKTGRHHIVTPVQLLYYKEYTDDGHVITKGTPFSSPLQTVAIEIEIPGCSSALGMASGDIKDYQLTASSAYSDSQPNQARPSEVNDAWCASITDYQQYIQLDFTRKTRVTGIVTYGRSKKEHWTTKYLIQFSNDDVIWHNYKENGFVKEFSGNYDRSTPVSYQLSHEIEAYSIRVKVLDWVKLICMRFEVFGCSIEGSPEKCIYPLGLESGYIPGEALSHSVKPPTVSRAPDIRLNKEVLEFPNGWQAEIGELDYLQVDFGSLRKVTRVATQGSSGTDFPFYVKSFQFKYSNTSTEWFEYSENGIAKELSGPKDIHEAKYPIVVKLLEPITARYVRFIPTTAPSLKVMRAELYGCMAEPMPPYSGVPEYTRRAVLLDPESGWFFVCMYTEQRSESSCFSSSNGQDWRDVDEFIVGIIALDPRNGELFGVDSRMNLHRSTNHGVSWKVVSSKHFDNAKNETSLVMSKGIPENMVSTEPNSFWSAATLSGRKWAVSGSGIHMMTAGQSEWSMVASWKCCGN</sequence>
<evidence type="ECO:0000256" key="7">
    <source>
        <dbReference type="SAM" id="SignalP"/>
    </source>
</evidence>